<comment type="cofactor">
    <cofactor evidence="1">
        <name>Mg(2+)</name>
        <dbReference type="ChEBI" id="CHEBI:18420"/>
    </cofactor>
</comment>
<comment type="catalytic activity">
    <reaction evidence="14">
        <text>pyruvate + ATP + H2O = phosphoenolpyruvate + AMP + phosphate + 2 H(+)</text>
        <dbReference type="Rhea" id="RHEA:11364"/>
        <dbReference type="ChEBI" id="CHEBI:15361"/>
        <dbReference type="ChEBI" id="CHEBI:15377"/>
        <dbReference type="ChEBI" id="CHEBI:15378"/>
        <dbReference type="ChEBI" id="CHEBI:30616"/>
        <dbReference type="ChEBI" id="CHEBI:43474"/>
        <dbReference type="ChEBI" id="CHEBI:58702"/>
        <dbReference type="ChEBI" id="CHEBI:456215"/>
        <dbReference type="EC" id="2.7.9.2"/>
    </reaction>
</comment>
<evidence type="ECO:0000256" key="13">
    <source>
        <dbReference type="ARBA" id="ARBA00033470"/>
    </source>
</evidence>
<keyword evidence="11" id="KW-0067">ATP-binding</keyword>
<organism evidence="16 17">
    <name type="scientific">Candidatus Syntrophonatronum acetioxidans</name>
    <dbReference type="NCBI Taxonomy" id="1795816"/>
    <lineage>
        <taxon>Bacteria</taxon>
        <taxon>Bacillati</taxon>
        <taxon>Bacillota</taxon>
        <taxon>Clostridia</taxon>
        <taxon>Eubacteriales</taxon>
        <taxon>Syntrophomonadaceae</taxon>
        <taxon>Candidatus Syntrophonatronum</taxon>
    </lineage>
</organism>
<reference evidence="16 17" key="1">
    <citation type="submission" date="2018-08" db="EMBL/GenBank/DDBJ databases">
        <title>The metabolism and importance of syntrophic acetate oxidation coupled to methane or sulfide production in haloalkaline environments.</title>
        <authorList>
            <person name="Timmers P.H.A."/>
            <person name="Vavourakis C.D."/>
            <person name="Sorokin D.Y."/>
            <person name="Sinninghe Damste J.S."/>
            <person name="Muyzer G."/>
            <person name="Stams A.J.M."/>
            <person name="Plugge C.M."/>
        </authorList>
    </citation>
    <scope>NUCLEOTIDE SEQUENCE [LARGE SCALE GENOMIC DNA]</scope>
    <source>
        <strain evidence="16">MSAO_Bac1</strain>
    </source>
</reference>
<accession>A0A424YB13</accession>
<evidence type="ECO:0000256" key="4">
    <source>
        <dbReference type="ARBA" id="ARBA00007837"/>
    </source>
</evidence>
<feature type="domain" description="Pyruvate phosphate dikinase AMP/ATP-binding" evidence="15">
    <location>
        <begin position="19"/>
        <end position="206"/>
    </location>
</feature>
<dbReference type="InterPro" id="IPR002192">
    <property type="entry name" value="PPDK_AMP/ATP-bd"/>
</dbReference>
<evidence type="ECO:0000256" key="10">
    <source>
        <dbReference type="ARBA" id="ARBA00022777"/>
    </source>
</evidence>
<name>A0A424YB13_9FIRM</name>
<dbReference type="EC" id="2.7.9.2" evidence="5"/>
<dbReference type="PANTHER" id="PTHR43030">
    <property type="entry name" value="PHOSPHOENOLPYRUVATE SYNTHASE"/>
    <property type="match status" value="1"/>
</dbReference>
<dbReference type="Proteomes" id="UP000285138">
    <property type="component" value="Unassembled WGS sequence"/>
</dbReference>
<dbReference type="Gene3D" id="3.30.1490.20">
    <property type="entry name" value="ATP-grasp fold, A domain"/>
    <property type="match status" value="1"/>
</dbReference>
<dbReference type="Pfam" id="PF01326">
    <property type="entry name" value="PPDK_N"/>
    <property type="match status" value="1"/>
</dbReference>
<proteinExistence type="inferred from homology"/>
<keyword evidence="12" id="KW-0460">Magnesium</keyword>
<dbReference type="InterPro" id="IPR013815">
    <property type="entry name" value="ATP_grasp_subdomain_1"/>
</dbReference>
<evidence type="ECO:0000256" key="14">
    <source>
        <dbReference type="ARBA" id="ARBA00047700"/>
    </source>
</evidence>
<dbReference type="GO" id="GO:0046872">
    <property type="term" value="F:metal ion binding"/>
    <property type="evidence" value="ECO:0007669"/>
    <property type="project" value="UniProtKB-KW"/>
</dbReference>
<dbReference type="InterPro" id="IPR006319">
    <property type="entry name" value="PEP_synth"/>
</dbReference>
<evidence type="ECO:0000256" key="12">
    <source>
        <dbReference type="ARBA" id="ARBA00022842"/>
    </source>
</evidence>
<evidence type="ECO:0000259" key="15">
    <source>
        <dbReference type="Pfam" id="PF01326"/>
    </source>
</evidence>
<protein>
    <recommendedName>
        <fullName evidence="6">Phosphoenolpyruvate synthase</fullName>
        <ecNumber evidence="5">2.7.9.2</ecNumber>
    </recommendedName>
    <alternativeName>
        <fullName evidence="13">Pyruvate, water dikinase</fullName>
    </alternativeName>
</protein>
<gene>
    <name evidence="16" type="ORF">D5R97_08795</name>
</gene>
<keyword evidence="8" id="KW-0479">Metal-binding</keyword>
<sequence length="207" mass="23004">MAKNQIITLLENLSRDDISLVGGKGANLGEMIKAGLPVPGGFVVLTNSYKRFIEVNGLDKRIAIILESVDDSNPKELERASKTIQDLFEKGEIPQDIIEEIDRNYQLMGSPEVVVRSSATAEDLPGTSFAGQYDTYLNVKGEEQLYNYIKKCWASLWNQRALSYRLKHGIDNKHLAHGVVVQGLINAEKSGILFTANPVNGRRDQML</sequence>
<dbReference type="GO" id="GO:0008986">
    <property type="term" value="F:pyruvate, water dikinase activity"/>
    <property type="evidence" value="ECO:0007669"/>
    <property type="project" value="UniProtKB-EC"/>
</dbReference>
<evidence type="ECO:0000256" key="6">
    <source>
        <dbReference type="ARBA" id="ARBA00021623"/>
    </source>
</evidence>
<dbReference type="SUPFAM" id="SSF56059">
    <property type="entry name" value="Glutathione synthetase ATP-binding domain-like"/>
    <property type="match status" value="1"/>
</dbReference>
<comment type="pathway">
    <text evidence="3">Carbohydrate biosynthesis; gluconeogenesis.</text>
</comment>
<evidence type="ECO:0000256" key="3">
    <source>
        <dbReference type="ARBA" id="ARBA00004742"/>
    </source>
</evidence>
<evidence type="ECO:0000256" key="11">
    <source>
        <dbReference type="ARBA" id="ARBA00022840"/>
    </source>
</evidence>
<keyword evidence="9" id="KW-0547">Nucleotide-binding</keyword>
<keyword evidence="7" id="KW-0808">Transferase</keyword>
<dbReference type="PANTHER" id="PTHR43030:SF1">
    <property type="entry name" value="PHOSPHOENOLPYRUVATE SYNTHASE"/>
    <property type="match status" value="1"/>
</dbReference>
<evidence type="ECO:0000256" key="2">
    <source>
        <dbReference type="ARBA" id="ARBA00002988"/>
    </source>
</evidence>
<feature type="non-terminal residue" evidence="16">
    <location>
        <position position="207"/>
    </location>
</feature>
<evidence type="ECO:0000256" key="5">
    <source>
        <dbReference type="ARBA" id="ARBA00011996"/>
    </source>
</evidence>
<comment type="similarity">
    <text evidence="4">Belongs to the PEP-utilizing enzyme family.</text>
</comment>
<comment type="caution">
    <text evidence="16">The sequence shown here is derived from an EMBL/GenBank/DDBJ whole genome shotgun (WGS) entry which is preliminary data.</text>
</comment>
<dbReference type="GO" id="GO:0006094">
    <property type="term" value="P:gluconeogenesis"/>
    <property type="evidence" value="ECO:0007669"/>
    <property type="project" value="UniProtKB-UniPathway"/>
</dbReference>
<keyword evidence="10" id="KW-0418">Kinase</keyword>
<dbReference type="GO" id="GO:0005524">
    <property type="term" value="F:ATP binding"/>
    <property type="evidence" value="ECO:0007669"/>
    <property type="project" value="UniProtKB-KW"/>
</dbReference>
<evidence type="ECO:0000313" key="17">
    <source>
        <dbReference type="Proteomes" id="UP000285138"/>
    </source>
</evidence>
<evidence type="ECO:0000256" key="9">
    <source>
        <dbReference type="ARBA" id="ARBA00022741"/>
    </source>
</evidence>
<dbReference type="AlphaFoldDB" id="A0A424YB13"/>
<dbReference type="UniPathway" id="UPA00138"/>
<dbReference type="FunFam" id="3.30.1490.20:FF:000010">
    <property type="entry name" value="Phosphoenolpyruvate synthase"/>
    <property type="match status" value="1"/>
</dbReference>
<evidence type="ECO:0000256" key="1">
    <source>
        <dbReference type="ARBA" id="ARBA00001946"/>
    </source>
</evidence>
<dbReference type="EMBL" id="QZAA01000233">
    <property type="protein sequence ID" value="RQD73842.1"/>
    <property type="molecule type" value="Genomic_DNA"/>
</dbReference>
<evidence type="ECO:0000313" key="16">
    <source>
        <dbReference type="EMBL" id="RQD73842.1"/>
    </source>
</evidence>
<comment type="function">
    <text evidence="2">Catalyzes the phosphorylation of pyruvate to phosphoenolpyruvate.</text>
</comment>
<evidence type="ECO:0000256" key="8">
    <source>
        <dbReference type="ARBA" id="ARBA00022723"/>
    </source>
</evidence>
<evidence type="ECO:0000256" key="7">
    <source>
        <dbReference type="ARBA" id="ARBA00022679"/>
    </source>
</evidence>